<name>A0AAV1S1C7_9ROSI</name>
<dbReference type="Proteomes" id="UP001314170">
    <property type="component" value="Unassembled WGS sequence"/>
</dbReference>
<evidence type="ECO:0000313" key="2">
    <source>
        <dbReference type="Proteomes" id="UP001314170"/>
    </source>
</evidence>
<evidence type="ECO:0008006" key="3">
    <source>
        <dbReference type="Google" id="ProtNLM"/>
    </source>
</evidence>
<evidence type="ECO:0000313" key="1">
    <source>
        <dbReference type="EMBL" id="CAK7344457.1"/>
    </source>
</evidence>
<dbReference type="Gene3D" id="1.10.110.10">
    <property type="entry name" value="Plant lipid-transfer and hydrophobic proteins"/>
    <property type="match status" value="1"/>
</dbReference>
<proteinExistence type="predicted"/>
<organism evidence="1 2">
    <name type="scientific">Dovyalis caffra</name>
    <dbReference type="NCBI Taxonomy" id="77055"/>
    <lineage>
        <taxon>Eukaryota</taxon>
        <taxon>Viridiplantae</taxon>
        <taxon>Streptophyta</taxon>
        <taxon>Embryophyta</taxon>
        <taxon>Tracheophyta</taxon>
        <taxon>Spermatophyta</taxon>
        <taxon>Magnoliopsida</taxon>
        <taxon>eudicotyledons</taxon>
        <taxon>Gunneridae</taxon>
        <taxon>Pentapetalae</taxon>
        <taxon>rosids</taxon>
        <taxon>fabids</taxon>
        <taxon>Malpighiales</taxon>
        <taxon>Salicaceae</taxon>
        <taxon>Flacourtieae</taxon>
        <taxon>Dovyalis</taxon>
    </lineage>
</organism>
<comment type="caution">
    <text evidence="1">The sequence shown here is derived from an EMBL/GenBank/DDBJ whole genome shotgun (WGS) entry which is preliminary data.</text>
</comment>
<dbReference type="SUPFAM" id="SSF47699">
    <property type="entry name" value="Bifunctional inhibitor/lipid-transfer protein/seed storage 2S albumin"/>
    <property type="match status" value="1"/>
</dbReference>
<dbReference type="AlphaFoldDB" id="A0AAV1S1C7"/>
<dbReference type="InterPro" id="IPR036312">
    <property type="entry name" value="Bifun_inhib/LTP/seed_sf"/>
</dbReference>
<gene>
    <name evidence="1" type="ORF">DCAF_LOCUS17801</name>
</gene>
<reference evidence="1 2" key="1">
    <citation type="submission" date="2024-01" db="EMBL/GenBank/DDBJ databases">
        <authorList>
            <person name="Waweru B."/>
        </authorList>
    </citation>
    <scope>NUCLEOTIDE SEQUENCE [LARGE SCALE GENOMIC DNA]</scope>
</reference>
<dbReference type="EMBL" id="CAWUPB010001161">
    <property type="protein sequence ID" value="CAK7344457.1"/>
    <property type="molecule type" value="Genomic_DNA"/>
</dbReference>
<protein>
    <recommendedName>
        <fullName evidence="3">Prolamin-like domain-containing protein</fullName>
    </recommendedName>
</protein>
<keyword evidence="2" id="KW-1185">Reference proteome</keyword>
<sequence length="114" mass="12727">MSMPRKLWDFSKECMDVVPNFKPCLGFILQGLLEEPTHECCMGYLELNDISKQNHAAQRICFCIEEIGATDGPPFLVSRIDAILDIHISGSILKVFGDVGTWPPKLVCLSEKAD</sequence>
<accession>A0AAV1S1C7</accession>